<comment type="similarity">
    <text evidence="1">Belongs to the ROK (NagC/XylR) family.</text>
</comment>
<dbReference type="Pfam" id="PF00480">
    <property type="entry name" value="ROK"/>
    <property type="match status" value="1"/>
</dbReference>
<dbReference type="OrthoDB" id="3189808at2"/>
<keyword evidence="3" id="KW-1185">Reference proteome</keyword>
<dbReference type="Pfam" id="PF13412">
    <property type="entry name" value="HTH_24"/>
    <property type="match status" value="1"/>
</dbReference>
<dbReference type="SUPFAM" id="SSF53067">
    <property type="entry name" value="Actin-like ATPase domain"/>
    <property type="match status" value="1"/>
</dbReference>
<organism evidence="2 3">
    <name type="scientific">Cellulomonas rhizosphaerae</name>
    <dbReference type="NCBI Taxonomy" id="2293719"/>
    <lineage>
        <taxon>Bacteria</taxon>
        <taxon>Bacillati</taxon>
        <taxon>Actinomycetota</taxon>
        <taxon>Actinomycetes</taxon>
        <taxon>Micrococcales</taxon>
        <taxon>Cellulomonadaceae</taxon>
        <taxon>Cellulomonas</taxon>
    </lineage>
</organism>
<evidence type="ECO:0000313" key="3">
    <source>
        <dbReference type="Proteomes" id="UP000283374"/>
    </source>
</evidence>
<evidence type="ECO:0000313" key="2">
    <source>
        <dbReference type="EMBL" id="RHA43879.1"/>
    </source>
</evidence>
<dbReference type="InterPro" id="IPR043129">
    <property type="entry name" value="ATPase_NBD"/>
</dbReference>
<dbReference type="EMBL" id="QWKP01000134">
    <property type="protein sequence ID" value="RHA43879.1"/>
    <property type="molecule type" value="Genomic_DNA"/>
</dbReference>
<accession>A0A413RPF0</accession>
<dbReference type="InterPro" id="IPR049874">
    <property type="entry name" value="ROK_cs"/>
</dbReference>
<dbReference type="PANTHER" id="PTHR18964:SF173">
    <property type="entry name" value="GLUCOKINASE"/>
    <property type="match status" value="1"/>
</dbReference>
<comment type="caution">
    <text evidence="2">The sequence shown here is derived from an EMBL/GenBank/DDBJ whole genome shotgun (WGS) entry which is preliminary data.</text>
</comment>
<proteinExistence type="inferred from homology"/>
<dbReference type="SUPFAM" id="SSF46785">
    <property type="entry name" value="Winged helix' DNA-binding domain"/>
    <property type="match status" value="1"/>
</dbReference>
<name>A0A413RPF0_9CELL</name>
<dbReference type="AlphaFoldDB" id="A0A413RPF0"/>
<dbReference type="InterPro" id="IPR036390">
    <property type="entry name" value="WH_DNA-bd_sf"/>
</dbReference>
<dbReference type="Gene3D" id="3.30.420.40">
    <property type="match status" value="2"/>
</dbReference>
<protein>
    <submittedName>
        <fullName evidence="2">ROK family transcriptional regulator</fullName>
    </submittedName>
</protein>
<dbReference type="InterPro" id="IPR036388">
    <property type="entry name" value="WH-like_DNA-bd_sf"/>
</dbReference>
<dbReference type="Proteomes" id="UP000283374">
    <property type="component" value="Unassembled WGS sequence"/>
</dbReference>
<dbReference type="InterPro" id="IPR000600">
    <property type="entry name" value="ROK"/>
</dbReference>
<gene>
    <name evidence="2" type="ORF">D1825_04130</name>
</gene>
<dbReference type="PANTHER" id="PTHR18964">
    <property type="entry name" value="ROK (REPRESSOR, ORF, KINASE) FAMILY"/>
    <property type="match status" value="1"/>
</dbReference>
<dbReference type="Gene3D" id="1.10.10.10">
    <property type="entry name" value="Winged helix-like DNA-binding domain superfamily/Winged helix DNA-binding domain"/>
    <property type="match status" value="1"/>
</dbReference>
<evidence type="ECO:0000256" key="1">
    <source>
        <dbReference type="ARBA" id="ARBA00006479"/>
    </source>
</evidence>
<dbReference type="PROSITE" id="PS01125">
    <property type="entry name" value="ROK"/>
    <property type="match status" value="1"/>
</dbReference>
<sequence length="424" mass="43815">MHAQGNFRRTGGRRHLRFRAGCTGVGCILPGVGEDRVTPGSQTSLREANRARIVNAVQQRGSLTQVELAGLTGLSPATVSNIVNELTGSGVLHTAPTTRSGRRAQQVTLARNLGLVVGLHFGTRSLRVALSDVAHRIVAEQRLPLPPDHRADAGLERAAMLTDEMVASVGATMSEVLAVGVGVPAPVDVRTGRVSTRGLLRGWDGAAVPELLGARLGVPVHVDNDANLGALAEVRLGAARGRRQVVYLRVSHGVGGGLVLNGELFHGRVGAAGEVGHVTIDDNGTVCRCGNRGCLETFVGAPAILETLRSSHGHLTLRDVITRAEQGDPGCRRVLSDAGRHLGVAAASVCNLLDPEVVVVGGQLAEAGEMLLGPLRATLMERTIPSTGGPVEVVEGALGASAEVRGALAVALDRVNISAAVGVS</sequence>
<reference evidence="2 3" key="1">
    <citation type="submission" date="2018-08" db="EMBL/GenBank/DDBJ databases">
        <title>Cellulomonas rhizosphaerae sp. nov., a novel actinomycete isolated from soil.</title>
        <authorList>
            <person name="Tian Y."/>
        </authorList>
    </citation>
    <scope>NUCLEOTIDE SEQUENCE [LARGE SCALE GENOMIC DNA]</scope>
    <source>
        <strain evidence="2 3">NEAU-TCZ24</strain>
    </source>
</reference>